<name>A0A9P4JRA7_9PLEO</name>
<organism evidence="3 4">
    <name type="scientific">Delitschia confertaspora ATCC 74209</name>
    <dbReference type="NCBI Taxonomy" id="1513339"/>
    <lineage>
        <taxon>Eukaryota</taxon>
        <taxon>Fungi</taxon>
        <taxon>Dikarya</taxon>
        <taxon>Ascomycota</taxon>
        <taxon>Pezizomycotina</taxon>
        <taxon>Dothideomycetes</taxon>
        <taxon>Pleosporomycetidae</taxon>
        <taxon>Pleosporales</taxon>
        <taxon>Delitschiaceae</taxon>
        <taxon>Delitschia</taxon>
    </lineage>
</organism>
<evidence type="ECO:0000313" key="4">
    <source>
        <dbReference type="Proteomes" id="UP000799536"/>
    </source>
</evidence>
<dbReference type="Proteomes" id="UP000799536">
    <property type="component" value="Unassembled WGS sequence"/>
</dbReference>
<reference evidence="3" key="1">
    <citation type="journal article" date="2020" name="Stud. Mycol.">
        <title>101 Dothideomycetes genomes: a test case for predicting lifestyles and emergence of pathogens.</title>
        <authorList>
            <person name="Haridas S."/>
            <person name="Albert R."/>
            <person name="Binder M."/>
            <person name="Bloem J."/>
            <person name="Labutti K."/>
            <person name="Salamov A."/>
            <person name="Andreopoulos B."/>
            <person name="Baker S."/>
            <person name="Barry K."/>
            <person name="Bills G."/>
            <person name="Bluhm B."/>
            <person name="Cannon C."/>
            <person name="Castanera R."/>
            <person name="Culley D."/>
            <person name="Daum C."/>
            <person name="Ezra D."/>
            <person name="Gonzalez J."/>
            <person name="Henrissat B."/>
            <person name="Kuo A."/>
            <person name="Liang C."/>
            <person name="Lipzen A."/>
            <person name="Lutzoni F."/>
            <person name="Magnuson J."/>
            <person name="Mondo S."/>
            <person name="Nolan M."/>
            <person name="Ohm R."/>
            <person name="Pangilinan J."/>
            <person name="Park H.-J."/>
            <person name="Ramirez L."/>
            <person name="Alfaro M."/>
            <person name="Sun H."/>
            <person name="Tritt A."/>
            <person name="Yoshinaga Y."/>
            <person name="Zwiers L.-H."/>
            <person name="Turgeon B."/>
            <person name="Goodwin S."/>
            <person name="Spatafora J."/>
            <person name="Crous P."/>
            <person name="Grigoriev I."/>
        </authorList>
    </citation>
    <scope>NUCLEOTIDE SEQUENCE</scope>
    <source>
        <strain evidence="3">ATCC 74209</strain>
    </source>
</reference>
<dbReference type="AlphaFoldDB" id="A0A9P4JRA7"/>
<keyword evidence="4" id="KW-1185">Reference proteome</keyword>
<evidence type="ECO:0000313" key="3">
    <source>
        <dbReference type="EMBL" id="KAF2202949.1"/>
    </source>
</evidence>
<comment type="caution">
    <text evidence="3">The sequence shown here is derived from an EMBL/GenBank/DDBJ whole genome shotgun (WGS) entry which is preliminary data.</text>
</comment>
<protein>
    <submittedName>
        <fullName evidence="3">Uncharacterized protein</fullName>
    </submittedName>
</protein>
<feature type="region of interest" description="Disordered" evidence="1">
    <location>
        <begin position="163"/>
        <end position="184"/>
    </location>
</feature>
<keyword evidence="2" id="KW-0472">Membrane</keyword>
<feature type="region of interest" description="Disordered" evidence="1">
    <location>
        <begin position="198"/>
        <end position="247"/>
    </location>
</feature>
<proteinExistence type="predicted"/>
<evidence type="ECO:0000256" key="2">
    <source>
        <dbReference type="SAM" id="Phobius"/>
    </source>
</evidence>
<feature type="compositionally biased region" description="Polar residues" evidence="1">
    <location>
        <begin position="234"/>
        <end position="247"/>
    </location>
</feature>
<feature type="transmembrane region" description="Helical" evidence="2">
    <location>
        <begin position="35"/>
        <end position="57"/>
    </location>
</feature>
<gene>
    <name evidence="3" type="ORF">GQ43DRAFT_430301</name>
</gene>
<feature type="region of interest" description="Disordered" evidence="1">
    <location>
        <begin position="71"/>
        <end position="97"/>
    </location>
</feature>
<evidence type="ECO:0000256" key="1">
    <source>
        <dbReference type="SAM" id="MobiDB-lite"/>
    </source>
</evidence>
<keyword evidence="2" id="KW-0812">Transmembrane</keyword>
<feature type="region of interest" description="Disordered" evidence="1">
    <location>
        <begin position="1"/>
        <end position="28"/>
    </location>
</feature>
<sequence length="247" mass="26784">MAPTPTDGHNPIPLQPTTSHPKPDEDPHKLSTASIVALGIFGFFLVCFAVTFIGFCLHKRAQLKRLPPDLRPVSTYRPYRNSSDARRSRDKAGLLANAAEVPETPQVDDGDRMASSMFSRHRASSVNLYVPDEQQYDPKRASMETVSLIPVIPLNIIPPGAEGTAYSPLGRENSNNGRSPDRLSVGTMSLISPTLSRNVSGASAVGAGEDVDLGVRKHRHRSSSFTRYYDKNGEQLSPMSSSTPGGQ</sequence>
<accession>A0A9P4JRA7</accession>
<feature type="compositionally biased region" description="Basic and acidic residues" evidence="1">
    <location>
        <begin position="83"/>
        <end position="92"/>
    </location>
</feature>
<keyword evidence="2" id="KW-1133">Transmembrane helix</keyword>
<dbReference type="EMBL" id="ML993918">
    <property type="protein sequence ID" value="KAF2202949.1"/>
    <property type="molecule type" value="Genomic_DNA"/>
</dbReference>
<dbReference type="OrthoDB" id="3783802at2759"/>